<feature type="region of interest" description="Disordered" evidence="1">
    <location>
        <begin position="151"/>
        <end position="512"/>
    </location>
</feature>
<feature type="region of interest" description="Disordered" evidence="1">
    <location>
        <begin position="1"/>
        <end position="37"/>
    </location>
</feature>
<reference evidence="2 3" key="1">
    <citation type="submission" date="2018-11" db="EMBL/GenBank/DDBJ databases">
        <title>Genome assembly of Steccherinum ochraceum LE-BIN_3174, the white-rot fungus of the Steccherinaceae family (The Residual Polyporoid clade, Polyporales, Basidiomycota).</title>
        <authorList>
            <person name="Fedorova T.V."/>
            <person name="Glazunova O.A."/>
            <person name="Landesman E.O."/>
            <person name="Moiseenko K.V."/>
            <person name="Psurtseva N.V."/>
            <person name="Savinova O.S."/>
            <person name="Shakhova N.V."/>
            <person name="Tyazhelova T.V."/>
            <person name="Vasina D.V."/>
        </authorList>
    </citation>
    <scope>NUCLEOTIDE SEQUENCE [LARGE SCALE GENOMIC DNA]</scope>
    <source>
        <strain evidence="2 3">LE-BIN_3174</strain>
    </source>
</reference>
<feature type="compositionally biased region" description="Polar residues" evidence="1">
    <location>
        <begin position="91"/>
        <end position="103"/>
    </location>
</feature>
<keyword evidence="3" id="KW-1185">Reference proteome</keyword>
<dbReference type="STRING" id="92696.A0A4R0RDB5"/>
<feature type="non-terminal residue" evidence="2">
    <location>
        <position position="512"/>
    </location>
</feature>
<gene>
    <name evidence="2" type="ORF">EIP91_003325</name>
</gene>
<sequence length="512" mass="54015">MKPCLKHSPPTTPNLSQLSSPSGSRSSTPPPTPSTARKCVSFCAEEKGLEEVWEADDWDRSPTPMTPKLSYQDVLELKQLQLSLPRAPANPSYQRPFTTSAPRSTFGPPISRFAAAPSLTPSKWKNRDDSRGHVDSEILPYLDAVPIQLLPLLDTPPSTPEYTPDSATPSCSRSHSEPDTPTPTDLDTSSQSPSASTPAFASTPIEVSASPASTSSPVTAPTIIIQSPVSPSPIASPPLSPPPPPPPPPSSSHDITPKSSPRRTPHFHFLPLLPVQDTPPPPPEPLVQKPVEPKRKFNMSFVPLLPPSEPELAPVPTPSPPEPTTLEPTLPVEDALASLSLHPTTTETPSESETEDTADDHSHHLRRRLMTIPLYTASASPSSSTTPSLSSASDTDADADDLDTGSSVPSSPGERDFSSVSGGGGGGGASHSHTVPGEVNPYFPALPSPGQGLVRSPHTPRQEASGVDACVIARPGQTPPLSSLYPHPQADVSQVKRKGGEQEQEGMGMTTK</sequence>
<feature type="compositionally biased region" description="Pro residues" evidence="1">
    <location>
        <begin position="230"/>
        <end position="250"/>
    </location>
</feature>
<dbReference type="OrthoDB" id="2802795at2759"/>
<protein>
    <submittedName>
        <fullName evidence="2">Uncharacterized protein</fullName>
    </submittedName>
</protein>
<feature type="compositionally biased region" description="Low complexity" evidence="1">
    <location>
        <begin position="376"/>
        <end position="394"/>
    </location>
</feature>
<evidence type="ECO:0000256" key="1">
    <source>
        <dbReference type="SAM" id="MobiDB-lite"/>
    </source>
</evidence>
<name>A0A4R0RDB5_9APHY</name>
<feature type="compositionally biased region" description="Low complexity" evidence="1">
    <location>
        <begin position="182"/>
        <end position="229"/>
    </location>
</feature>
<feature type="compositionally biased region" description="Low complexity" evidence="1">
    <location>
        <begin position="324"/>
        <end position="333"/>
    </location>
</feature>
<proteinExistence type="predicted"/>
<organism evidence="2 3">
    <name type="scientific">Steccherinum ochraceum</name>
    <dbReference type="NCBI Taxonomy" id="92696"/>
    <lineage>
        <taxon>Eukaryota</taxon>
        <taxon>Fungi</taxon>
        <taxon>Dikarya</taxon>
        <taxon>Basidiomycota</taxon>
        <taxon>Agaricomycotina</taxon>
        <taxon>Agaricomycetes</taxon>
        <taxon>Polyporales</taxon>
        <taxon>Steccherinaceae</taxon>
        <taxon>Steccherinum</taxon>
    </lineage>
</organism>
<evidence type="ECO:0000313" key="2">
    <source>
        <dbReference type="EMBL" id="TCD65046.1"/>
    </source>
</evidence>
<dbReference type="AlphaFoldDB" id="A0A4R0RDB5"/>
<evidence type="ECO:0000313" key="3">
    <source>
        <dbReference type="Proteomes" id="UP000292702"/>
    </source>
</evidence>
<feature type="compositionally biased region" description="Pro residues" evidence="1">
    <location>
        <begin position="304"/>
        <end position="323"/>
    </location>
</feature>
<comment type="caution">
    <text evidence="2">The sequence shown here is derived from an EMBL/GenBank/DDBJ whole genome shotgun (WGS) entry which is preliminary data.</text>
</comment>
<dbReference type="Proteomes" id="UP000292702">
    <property type="component" value="Unassembled WGS sequence"/>
</dbReference>
<feature type="region of interest" description="Disordered" evidence="1">
    <location>
        <begin position="86"/>
        <end position="133"/>
    </location>
</feature>
<dbReference type="EMBL" id="RWJN01000202">
    <property type="protein sequence ID" value="TCD65046.1"/>
    <property type="molecule type" value="Genomic_DNA"/>
</dbReference>
<accession>A0A4R0RDB5</accession>